<evidence type="ECO:0000313" key="1">
    <source>
        <dbReference type="EMBL" id="CAF0755398.1"/>
    </source>
</evidence>
<protein>
    <submittedName>
        <fullName evidence="2">Uncharacterized protein</fullName>
    </submittedName>
</protein>
<comment type="caution">
    <text evidence="2">The sequence shown here is derived from an EMBL/GenBank/DDBJ whole genome shotgun (WGS) entry which is preliminary data.</text>
</comment>
<dbReference type="Proteomes" id="UP000677228">
    <property type="component" value="Unassembled WGS sequence"/>
</dbReference>
<proteinExistence type="predicted"/>
<dbReference type="EMBL" id="CAJNOQ010000798">
    <property type="protein sequence ID" value="CAF0839782.1"/>
    <property type="molecule type" value="Genomic_DNA"/>
</dbReference>
<reference evidence="2" key="1">
    <citation type="submission" date="2021-02" db="EMBL/GenBank/DDBJ databases">
        <authorList>
            <person name="Nowell W R."/>
        </authorList>
    </citation>
    <scope>NUCLEOTIDE SEQUENCE</scope>
</reference>
<accession>A0A813VEL2</accession>
<evidence type="ECO:0000313" key="4">
    <source>
        <dbReference type="EMBL" id="CAF3627125.1"/>
    </source>
</evidence>
<dbReference type="Proteomes" id="UP000681722">
    <property type="component" value="Unassembled WGS sequence"/>
</dbReference>
<keyword evidence="5" id="KW-1185">Reference proteome</keyword>
<dbReference type="EMBL" id="CAJOBA010000468">
    <property type="protein sequence ID" value="CAF3534601.1"/>
    <property type="molecule type" value="Genomic_DNA"/>
</dbReference>
<dbReference type="EMBL" id="CAJNOK010000468">
    <property type="protein sequence ID" value="CAF0755398.1"/>
    <property type="molecule type" value="Genomic_DNA"/>
</dbReference>
<dbReference type="Proteomes" id="UP000682733">
    <property type="component" value="Unassembled WGS sequence"/>
</dbReference>
<evidence type="ECO:0000313" key="5">
    <source>
        <dbReference type="Proteomes" id="UP000663829"/>
    </source>
</evidence>
<evidence type="ECO:0000313" key="3">
    <source>
        <dbReference type="EMBL" id="CAF3534601.1"/>
    </source>
</evidence>
<name>A0A813VEL2_9BILA</name>
<dbReference type="AlphaFoldDB" id="A0A813VEL2"/>
<dbReference type="Proteomes" id="UP000663829">
    <property type="component" value="Unassembled WGS sequence"/>
</dbReference>
<organism evidence="2 5">
    <name type="scientific">Didymodactylos carnosus</name>
    <dbReference type="NCBI Taxonomy" id="1234261"/>
    <lineage>
        <taxon>Eukaryota</taxon>
        <taxon>Metazoa</taxon>
        <taxon>Spiralia</taxon>
        <taxon>Gnathifera</taxon>
        <taxon>Rotifera</taxon>
        <taxon>Eurotatoria</taxon>
        <taxon>Bdelloidea</taxon>
        <taxon>Philodinida</taxon>
        <taxon>Philodinidae</taxon>
        <taxon>Didymodactylos</taxon>
    </lineage>
</organism>
<evidence type="ECO:0000313" key="2">
    <source>
        <dbReference type="EMBL" id="CAF0839782.1"/>
    </source>
</evidence>
<sequence>MKFGRGPVKSPAGPGLEWPRRPLEVEQVLSISTYTTRAALSYGILNIDVNYMNVEKNKVKVRGATGMVRIITPTGTPALV</sequence>
<gene>
    <name evidence="2" type="ORF">GPM918_LOCUS5502</name>
    <name evidence="1" type="ORF">OVA965_LOCUS2254</name>
    <name evidence="4" type="ORF">SRO942_LOCUS5502</name>
    <name evidence="3" type="ORF">TMI583_LOCUS2254</name>
</gene>
<dbReference type="EMBL" id="CAJOBC010000798">
    <property type="protein sequence ID" value="CAF3627125.1"/>
    <property type="molecule type" value="Genomic_DNA"/>
</dbReference>